<sequence length="587" mass="61870">MSWFTLLMAALAGASAVEAKAVMAHFMLANSYSYSLADWQYDIKAAQDASIDAFALNMAYNPSSQLDQSIANAFQAANSLGFKLLFSFDYAGNGAWPASAIINYMKQYGPNSAHMTYNGKPIATTFEGPQNSGDWANIKSQTNCFFVPDWASIGPSAAASASGGVADGLFSWEAWPNGPNDMTTSRDQQWISAAGREPYMMGVSPWFYANVPTWNKNWLWRGDDLWYDRWSQVLQLQPEWVQIISWNDWPESHYIGPQRNADFGAFAPGGAPYNYAQDMPHDGWRALLPYWISTYKNGGVQPVANETLEYWYRLSPKNACGDGGTSGNTAGHGQQQYRAAEVVQDNVFFTALLDSPADAIVTIGGVNTTATWRNKPSGGRGLYHGSVPFNGKTGQVSISVVRNGNTVIQQTGKAILTTCQNGVTNWNAWVGSAVGSAPGAVSSSSSTTTARATSSTSTSSLTTSTRSTSTIPASSSTSTSTTSRTSTGTSTSTTTTRPASSSSPSSTTTIPSSSVTTKPTTTPTGAAVTSTLTMQITLTQNIVCVCSPNCACSPVGAPAAIAPATSAATASSTAAAAATGAAVSRSR</sequence>
<protein>
    <submittedName>
        <fullName evidence="3">Uncharacterized protein</fullName>
    </submittedName>
</protein>
<dbReference type="Pfam" id="PF03659">
    <property type="entry name" value="Glyco_hydro_71"/>
    <property type="match status" value="1"/>
</dbReference>
<evidence type="ECO:0000256" key="1">
    <source>
        <dbReference type="SAM" id="MobiDB-lite"/>
    </source>
</evidence>
<dbReference type="GO" id="GO:0051118">
    <property type="term" value="F:glucan endo-1,3-alpha-glucosidase activity"/>
    <property type="evidence" value="ECO:0007669"/>
    <property type="project" value="InterPro"/>
</dbReference>
<evidence type="ECO:0000313" key="4">
    <source>
        <dbReference type="Proteomes" id="UP000237631"/>
    </source>
</evidence>
<keyword evidence="2" id="KW-0732">Signal</keyword>
<accession>A0A2S6BXM9</accession>
<dbReference type="InterPro" id="IPR005197">
    <property type="entry name" value="Glyco_hydro_71"/>
</dbReference>
<feature type="region of interest" description="Disordered" evidence="1">
    <location>
        <begin position="437"/>
        <end position="525"/>
    </location>
</feature>
<organism evidence="3 4">
    <name type="scientific">Cercospora berteroae</name>
    <dbReference type="NCBI Taxonomy" id="357750"/>
    <lineage>
        <taxon>Eukaryota</taxon>
        <taxon>Fungi</taxon>
        <taxon>Dikarya</taxon>
        <taxon>Ascomycota</taxon>
        <taxon>Pezizomycotina</taxon>
        <taxon>Dothideomycetes</taxon>
        <taxon>Dothideomycetidae</taxon>
        <taxon>Mycosphaerellales</taxon>
        <taxon>Mycosphaerellaceae</taxon>
        <taxon>Cercospora</taxon>
    </lineage>
</organism>
<proteinExistence type="predicted"/>
<keyword evidence="4" id="KW-1185">Reference proteome</keyword>
<dbReference type="CDD" id="cd11577">
    <property type="entry name" value="GH71"/>
    <property type="match status" value="1"/>
</dbReference>
<dbReference type="EMBL" id="PNEN01001712">
    <property type="protein sequence ID" value="PPJ52227.1"/>
    <property type="molecule type" value="Genomic_DNA"/>
</dbReference>
<feature type="chain" id="PRO_5015683790" evidence="2">
    <location>
        <begin position="20"/>
        <end position="587"/>
    </location>
</feature>
<dbReference type="AlphaFoldDB" id="A0A2S6BXM9"/>
<dbReference type="OrthoDB" id="3257981at2759"/>
<comment type="caution">
    <text evidence="3">The sequence shown here is derived from an EMBL/GenBank/DDBJ whole genome shotgun (WGS) entry which is preliminary data.</text>
</comment>
<feature type="signal peptide" evidence="2">
    <location>
        <begin position="1"/>
        <end position="19"/>
    </location>
</feature>
<reference evidence="4" key="1">
    <citation type="journal article" date="2017" name="bioRxiv">
        <title>Conservation of a gene cluster reveals novel cercosporin biosynthetic mechanisms and extends production to the genus Colletotrichum.</title>
        <authorList>
            <person name="de Jonge R."/>
            <person name="Ebert M.K."/>
            <person name="Huitt-Roehl C.R."/>
            <person name="Pal P."/>
            <person name="Suttle J.C."/>
            <person name="Spanner R.E."/>
            <person name="Neubauer J.D."/>
            <person name="Jurick W.M.II."/>
            <person name="Stott K.A."/>
            <person name="Secor G.A."/>
            <person name="Thomma B.P.H.J."/>
            <person name="Van de Peer Y."/>
            <person name="Townsend C.A."/>
            <person name="Bolton M.D."/>
        </authorList>
    </citation>
    <scope>NUCLEOTIDE SEQUENCE [LARGE SCALE GENOMIC DNA]</scope>
    <source>
        <strain evidence="4">CBS538.71</strain>
    </source>
</reference>
<dbReference type="Proteomes" id="UP000237631">
    <property type="component" value="Unassembled WGS sequence"/>
</dbReference>
<dbReference type="STRING" id="357750.A0A2S6BXM9"/>
<name>A0A2S6BXM9_9PEZI</name>
<evidence type="ECO:0000256" key="2">
    <source>
        <dbReference type="SAM" id="SignalP"/>
    </source>
</evidence>
<evidence type="ECO:0000313" key="3">
    <source>
        <dbReference type="EMBL" id="PPJ52227.1"/>
    </source>
</evidence>
<gene>
    <name evidence="3" type="ORF">CBER1_09731</name>
</gene>
<dbReference type="Gene3D" id="3.20.20.80">
    <property type="entry name" value="Glycosidases"/>
    <property type="match status" value="1"/>
</dbReference>